<evidence type="ECO:0000256" key="5">
    <source>
        <dbReference type="ARBA" id="ARBA00022781"/>
    </source>
</evidence>
<keyword evidence="12" id="KW-1185">Reference proteome</keyword>
<evidence type="ECO:0000256" key="9">
    <source>
        <dbReference type="ARBA" id="ARBA00023310"/>
    </source>
</evidence>
<keyword evidence="9 10" id="KW-0066">ATP synthesis</keyword>
<keyword evidence="4 10" id="KW-0813">Transport</keyword>
<name>A0ABP7VN85_9BACI</name>
<dbReference type="PANTHER" id="PTHR11693:SF22">
    <property type="entry name" value="ATP SYNTHASE SUBUNIT GAMMA, MITOCHONDRIAL"/>
    <property type="match status" value="1"/>
</dbReference>
<sequence length="285" mass="32700">MTSMRDIKQRIENVRSTEQIIRAMDMVASTKLQKARRQLEGVRPMYHELKRVVEEIGNKEEVEDHPFYFERKVKNSLYIVLTSDRGLSGSYNVNVLAHALKHMNEGKNEKILVVGSKGNEYFKKRNKNIIRKITNIADARVYYGTENLAEWVSELYLSGEVEEVYIAYTRFENVLSYTPQVERLLPVATGVELEGFGNSDEKKYEPNLATFIDHVMPLYLHMSLFRAFSEAHTSEQAARMVNMDAAGKNASDLIKDLTSMYNRKRQAAITQELSEIVGSANFLSK</sequence>
<reference evidence="12" key="1">
    <citation type="journal article" date="2019" name="Int. J. Syst. Evol. Microbiol.">
        <title>The Global Catalogue of Microorganisms (GCM) 10K type strain sequencing project: providing services to taxonomists for standard genome sequencing and annotation.</title>
        <authorList>
            <consortium name="The Broad Institute Genomics Platform"/>
            <consortium name="The Broad Institute Genome Sequencing Center for Infectious Disease"/>
            <person name="Wu L."/>
            <person name="Ma J."/>
        </authorList>
    </citation>
    <scope>NUCLEOTIDE SEQUENCE [LARGE SCALE GENOMIC DNA]</scope>
    <source>
        <strain evidence="12">JCM 17250</strain>
    </source>
</reference>
<dbReference type="Proteomes" id="UP001501734">
    <property type="component" value="Unassembled WGS sequence"/>
</dbReference>
<evidence type="ECO:0000256" key="7">
    <source>
        <dbReference type="ARBA" id="ARBA00023136"/>
    </source>
</evidence>
<dbReference type="SUPFAM" id="SSF52943">
    <property type="entry name" value="ATP synthase (F1-ATPase), gamma subunit"/>
    <property type="match status" value="1"/>
</dbReference>
<dbReference type="PRINTS" id="PR00126">
    <property type="entry name" value="ATPASEGAMMA"/>
</dbReference>
<dbReference type="HAMAP" id="MF_00815">
    <property type="entry name" value="ATP_synth_gamma_bact"/>
    <property type="match status" value="1"/>
</dbReference>
<accession>A0ABP7VN85</accession>
<evidence type="ECO:0000313" key="11">
    <source>
        <dbReference type="EMBL" id="GAA4070947.1"/>
    </source>
</evidence>
<comment type="function">
    <text evidence="1 10">Produces ATP from ADP in the presence of a proton gradient across the membrane. The gamma chain is believed to be important in regulating ATPase activity and the flow of protons through the CF(0) complex.</text>
</comment>
<comment type="caution">
    <text evidence="11">The sequence shown here is derived from an EMBL/GenBank/DDBJ whole genome shotgun (WGS) entry which is preliminary data.</text>
</comment>
<comment type="similarity">
    <text evidence="3 10">Belongs to the ATPase gamma chain family.</text>
</comment>
<dbReference type="InterPro" id="IPR035968">
    <property type="entry name" value="ATP_synth_F1_ATPase_gsu"/>
</dbReference>
<organism evidence="11 12">
    <name type="scientific">Amphibacillus indicireducens</name>
    <dbReference type="NCBI Taxonomy" id="1076330"/>
    <lineage>
        <taxon>Bacteria</taxon>
        <taxon>Bacillati</taxon>
        <taxon>Bacillota</taxon>
        <taxon>Bacilli</taxon>
        <taxon>Bacillales</taxon>
        <taxon>Bacillaceae</taxon>
        <taxon>Amphibacillus</taxon>
    </lineage>
</organism>
<dbReference type="InterPro" id="IPR000131">
    <property type="entry name" value="ATP_synth_F1_gsu"/>
</dbReference>
<keyword evidence="6 10" id="KW-0406">Ion transport</keyword>
<evidence type="ECO:0000256" key="1">
    <source>
        <dbReference type="ARBA" id="ARBA00003456"/>
    </source>
</evidence>
<dbReference type="Pfam" id="PF00231">
    <property type="entry name" value="ATP-synt"/>
    <property type="match status" value="1"/>
</dbReference>
<comment type="subcellular location">
    <subcellularLocation>
        <location evidence="10">Cell membrane</location>
        <topology evidence="10">Peripheral membrane protein</topology>
    </subcellularLocation>
    <subcellularLocation>
        <location evidence="2">Membrane</location>
        <topology evidence="2">Peripheral membrane protein</topology>
    </subcellularLocation>
</comment>
<keyword evidence="8 10" id="KW-0139">CF(1)</keyword>
<proteinExistence type="inferred from homology"/>
<evidence type="ECO:0000256" key="3">
    <source>
        <dbReference type="ARBA" id="ARBA00007681"/>
    </source>
</evidence>
<evidence type="ECO:0000256" key="4">
    <source>
        <dbReference type="ARBA" id="ARBA00022448"/>
    </source>
</evidence>
<evidence type="ECO:0000256" key="8">
    <source>
        <dbReference type="ARBA" id="ARBA00023196"/>
    </source>
</evidence>
<keyword evidence="5 10" id="KW-0375">Hydrogen ion transport</keyword>
<dbReference type="Gene3D" id="1.10.287.80">
    <property type="entry name" value="ATP synthase, gamma subunit, helix hairpin domain"/>
    <property type="match status" value="1"/>
</dbReference>
<evidence type="ECO:0000256" key="6">
    <source>
        <dbReference type="ARBA" id="ARBA00023065"/>
    </source>
</evidence>
<comment type="subunit">
    <text evidence="10">F-type ATPases have 2 components, CF(1) - the catalytic core - and CF(0) - the membrane proton channel. CF(1) has five subunits: alpha(3), beta(3), gamma(1), delta(1), epsilon(1). CF(0) has three main subunits: a, b and c.</text>
</comment>
<dbReference type="PANTHER" id="PTHR11693">
    <property type="entry name" value="ATP SYNTHASE GAMMA CHAIN"/>
    <property type="match status" value="1"/>
</dbReference>
<dbReference type="CDD" id="cd12151">
    <property type="entry name" value="F1-ATPase_gamma"/>
    <property type="match status" value="1"/>
</dbReference>
<dbReference type="NCBIfam" id="TIGR01146">
    <property type="entry name" value="ATPsyn_F1gamma"/>
    <property type="match status" value="1"/>
</dbReference>
<dbReference type="EMBL" id="BAABDL010000085">
    <property type="protein sequence ID" value="GAA4070947.1"/>
    <property type="molecule type" value="Genomic_DNA"/>
</dbReference>
<evidence type="ECO:0000256" key="10">
    <source>
        <dbReference type="HAMAP-Rule" id="MF_00815"/>
    </source>
</evidence>
<keyword evidence="7 10" id="KW-0472">Membrane</keyword>
<evidence type="ECO:0000256" key="2">
    <source>
        <dbReference type="ARBA" id="ARBA00004170"/>
    </source>
</evidence>
<evidence type="ECO:0000313" key="12">
    <source>
        <dbReference type="Proteomes" id="UP001501734"/>
    </source>
</evidence>
<keyword evidence="10" id="KW-1003">Cell membrane</keyword>
<gene>
    <name evidence="10 11" type="primary">atpG</name>
    <name evidence="11" type="ORF">GCM10022410_15670</name>
</gene>
<dbReference type="Gene3D" id="3.40.1380.10">
    <property type="match status" value="1"/>
</dbReference>
<protein>
    <recommendedName>
        <fullName evidence="10">ATP synthase gamma chain</fullName>
    </recommendedName>
    <alternativeName>
        <fullName evidence="10">ATP synthase F1 sector gamma subunit</fullName>
    </alternativeName>
    <alternativeName>
        <fullName evidence="10">F-ATPase gamma subunit</fullName>
    </alternativeName>
</protein>